<evidence type="ECO:0000256" key="2">
    <source>
        <dbReference type="ARBA" id="ARBA00022898"/>
    </source>
</evidence>
<comment type="cofactor">
    <cofactor evidence="1 3">
        <name>pyridoxal 5'-phosphate</name>
        <dbReference type="ChEBI" id="CHEBI:597326"/>
    </cofactor>
</comment>
<proteinExistence type="inferred from homology"/>
<evidence type="ECO:0000256" key="3">
    <source>
        <dbReference type="RuleBase" id="RU362118"/>
    </source>
</evidence>
<dbReference type="EMBL" id="VJMI01019377">
    <property type="protein sequence ID" value="KAF0707503.1"/>
    <property type="molecule type" value="Genomic_DNA"/>
</dbReference>
<dbReference type="GO" id="GO:0019346">
    <property type="term" value="P:transsulfuration"/>
    <property type="evidence" value="ECO:0007669"/>
    <property type="project" value="InterPro"/>
</dbReference>
<dbReference type="InterPro" id="IPR000277">
    <property type="entry name" value="Cys/Met-Metab_PyrdxlP-dep_enz"/>
</dbReference>
<evidence type="ECO:0000313" key="4">
    <source>
        <dbReference type="EMBL" id="KAF0707503.1"/>
    </source>
</evidence>
<dbReference type="InterPro" id="IPR051750">
    <property type="entry name" value="Trans-sulfuration_enzymes"/>
</dbReference>
<organism evidence="4 5">
    <name type="scientific">Aphanomyces astaci</name>
    <name type="common">Crayfish plague agent</name>
    <dbReference type="NCBI Taxonomy" id="112090"/>
    <lineage>
        <taxon>Eukaryota</taxon>
        <taxon>Sar</taxon>
        <taxon>Stramenopiles</taxon>
        <taxon>Oomycota</taxon>
        <taxon>Saprolegniomycetes</taxon>
        <taxon>Saprolegniales</taxon>
        <taxon>Verrucalvaceae</taxon>
        <taxon>Aphanomyces</taxon>
    </lineage>
</organism>
<dbReference type="InterPro" id="IPR015421">
    <property type="entry name" value="PyrdxlP-dep_Trfase_major"/>
</dbReference>
<keyword evidence="2 3" id="KW-0663">Pyridoxal phosphate</keyword>
<reference evidence="4 5" key="1">
    <citation type="submission" date="2019-06" db="EMBL/GenBank/DDBJ databases">
        <title>Genomics analysis of Aphanomyces spp. identifies a new class of oomycete effector associated with host adaptation.</title>
        <authorList>
            <person name="Gaulin E."/>
        </authorList>
    </citation>
    <scope>NUCLEOTIDE SEQUENCE [LARGE SCALE GENOMIC DNA]</scope>
    <source>
        <strain evidence="4 5">E</strain>
    </source>
</reference>
<dbReference type="SUPFAM" id="SSF53383">
    <property type="entry name" value="PLP-dependent transferases"/>
    <property type="match status" value="1"/>
</dbReference>
<dbReference type="VEuPathDB" id="FungiDB:H257_03164"/>
<accession>A0A6A4Z9W9</accession>
<dbReference type="PANTHER" id="PTHR42699">
    <property type="match status" value="1"/>
</dbReference>
<protein>
    <recommendedName>
        <fullName evidence="6">Cystathionine gamma-synthase</fullName>
    </recommendedName>
</protein>
<dbReference type="InterPro" id="IPR015424">
    <property type="entry name" value="PyrdxlP-dep_Trfase"/>
</dbReference>
<comment type="similarity">
    <text evidence="3">Belongs to the trans-sulfuration enzymes family.</text>
</comment>
<name>A0A6A4Z9W9_APHAT</name>
<evidence type="ECO:0000313" key="5">
    <source>
        <dbReference type="Proteomes" id="UP000469452"/>
    </source>
</evidence>
<dbReference type="GO" id="GO:0003962">
    <property type="term" value="F:cystathionine gamma-synthase activity"/>
    <property type="evidence" value="ECO:0007669"/>
    <property type="project" value="TreeGrafter"/>
</dbReference>
<dbReference type="PANTHER" id="PTHR42699:SF1">
    <property type="entry name" value="CYSTATHIONINE GAMMA-SYNTHASE-RELATED"/>
    <property type="match status" value="1"/>
</dbReference>
<dbReference type="AlphaFoldDB" id="A0A6A4Z9W9"/>
<dbReference type="InterPro" id="IPR015422">
    <property type="entry name" value="PyrdxlP-dep_Trfase_small"/>
</dbReference>
<sequence length="532" mass="58646">MAVMVQQCLSVPLGDALPDDVHAVSVSMPEWRHVELYEQGCPELHASLRSGYPRFVYHAYVKAVNEWCWEKYVKDPSKLAYVLPTHAVAKRCEAFLLATFPGPIPLIDLHISGAFAIVVPVEAVRYFKSFWQHSGEILSSRMALHILQFKDQTSPGRAAKAMDGTAAHAALRDRVASLYPLVTPRDVFLYPCGMAAIFAAFRVVQKLKTNQAQVVLFGFPYLDTLKMMRRTEWSSGDVLFYPNGSDADLQELEKLDSIAAIFTEFPTNPLLHSADLKRLADIAHRHNTVLVVDDTIGSYNVQVLEAGVDLVATSLTKIFTGAGTAMGGSLVVNPASHWHTSLLAEYAADSFIFEDDCVEILDASTVLSFQPIITLDVRQIRDVRDRIERVNASASVIASRFAAHPQVQTVYYPKMIDTAQYSANLTHHDATTDAFGPLMSVVLHGGESTAKAFYNALGFAKGPSLGTNFTLSCPYTLLAHYDELDYVESCGVDRNLIRISIGLEHVEEIWGHMDVALRAATEAAVDARPVVE</sequence>
<evidence type="ECO:0000256" key="1">
    <source>
        <dbReference type="ARBA" id="ARBA00001933"/>
    </source>
</evidence>
<gene>
    <name evidence="4" type="ORF">AaE_013573</name>
</gene>
<comment type="caution">
    <text evidence="4">The sequence shown here is derived from an EMBL/GenBank/DDBJ whole genome shotgun (WGS) entry which is preliminary data.</text>
</comment>
<dbReference type="Proteomes" id="UP000469452">
    <property type="component" value="Unassembled WGS sequence"/>
</dbReference>
<dbReference type="Gene3D" id="3.90.1150.10">
    <property type="entry name" value="Aspartate Aminotransferase, domain 1"/>
    <property type="match status" value="1"/>
</dbReference>
<dbReference type="Gene3D" id="3.40.640.10">
    <property type="entry name" value="Type I PLP-dependent aspartate aminotransferase-like (Major domain)"/>
    <property type="match status" value="1"/>
</dbReference>
<evidence type="ECO:0008006" key="6">
    <source>
        <dbReference type="Google" id="ProtNLM"/>
    </source>
</evidence>
<dbReference type="GO" id="GO:0030170">
    <property type="term" value="F:pyridoxal phosphate binding"/>
    <property type="evidence" value="ECO:0007669"/>
    <property type="project" value="InterPro"/>
</dbReference>
<dbReference type="Pfam" id="PF01053">
    <property type="entry name" value="Cys_Met_Meta_PP"/>
    <property type="match status" value="1"/>
</dbReference>